<dbReference type="EMBL" id="JAGPXD010000005">
    <property type="protein sequence ID" value="KAH7354345.1"/>
    <property type="molecule type" value="Genomic_DNA"/>
</dbReference>
<feature type="transmembrane region" description="Helical" evidence="2">
    <location>
        <begin position="21"/>
        <end position="44"/>
    </location>
</feature>
<keyword evidence="4" id="KW-1185">Reference proteome</keyword>
<gene>
    <name evidence="3" type="ORF">B0T11DRAFT_127037</name>
</gene>
<evidence type="ECO:0000256" key="2">
    <source>
        <dbReference type="SAM" id="Phobius"/>
    </source>
</evidence>
<keyword evidence="2" id="KW-1133">Transmembrane helix</keyword>
<sequence length="206" mass="23089">MRGRRSTSPALRRAPHSHQAAASLFDSLLCFSLVWSGLQLNWVFAAHAFSRHSHGVVELHQVLTRVRRDCRRPTPPLFPGFVDGGNTRPAKAAWNSTRHVWPRRTHTQGAQAADGNLALDGGQTGRQEETDRGERPSGVHCNAPRWPRSGEKLAGADVSSMFWFLARKGEGARMGRVAGWVAQIDRRTLRCGAEGREGWRGRRWRR</sequence>
<evidence type="ECO:0000313" key="4">
    <source>
        <dbReference type="Proteomes" id="UP000813385"/>
    </source>
</evidence>
<keyword evidence="2" id="KW-0472">Membrane</keyword>
<evidence type="ECO:0000313" key="3">
    <source>
        <dbReference type="EMBL" id="KAH7354345.1"/>
    </source>
</evidence>
<keyword evidence="2" id="KW-0812">Transmembrane</keyword>
<accession>A0A8K0T9H9</accession>
<feature type="compositionally biased region" description="Basic and acidic residues" evidence="1">
    <location>
        <begin position="126"/>
        <end position="137"/>
    </location>
</feature>
<name>A0A8K0T9H9_9PEZI</name>
<organism evidence="3 4">
    <name type="scientific">Plectosphaerella cucumerina</name>
    <dbReference type="NCBI Taxonomy" id="40658"/>
    <lineage>
        <taxon>Eukaryota</taxon>
        <taxon>Fungi</taxon>
        <taxon>Dikarya</taxon>
        <taxon>Ascomycota</taxon>
        <taxon>Pezizomycotina</taxon>
        <taxon>Sordariomycetes</taxon>
        <taxon>Hypocreomycetidae</taxon>
        <taxon>Glomerellales</taxon>
        <taxon>Plectosphaerellaceae</taxon>
        <taxon>Plectosphaerella</taxon>
    </lineage>
</organism>
<reference evidence="3" key="1">
    <citation type="journal article" date="2021" name="Nat. Commun.">
        <title>Genetic determinants of endophytism in the Arabidopsis root mycobiome.</title>
        <authorList>
            <person name="Mesny F."/>
            <person name="Miyauchi S."/>
            <person name="Thiergart T."/>
            <person name="Pickel B."/>
            <person name="Atanasova L."/>
            <person name="Karlsson M."/>
            <person name="Huettel B."/>
            <person name="Barry K.W."/>
            <person name="Haridas S."/>
            <person name="Chen C."/>
            <person name="Bauer D."/>
            <person name="Andreopoulos W."/>
            <person name="Pangilinan J."/>
            <person name="LaButti K."/>
            <person name="Riley R."/>
            <person name="Lipzen A."/>
            <person name="Clum A."/>
            <person name="Drula E."/>
            <person name="Henrissat B."/>
            <person name="Kohler A."/>
            <person name="Grigoriev I.V."/>
            <person name="Martin F.M."/>
            <person name="Hacquard S."/>
        </authorList>
    </citation>
    <scope>NUCLEOTIDE SEQUENCE</scope>
    <source>
        <strain evidence="3">MPI-CAGE-AT-0016</strain>
    </source>
</reference>
<dbReference type="AlphaFoldDB" id="A0A8K0T9H9"/>
<feature type="region of interest" description="Disordered" evidence="1">
    <location>
        <begin position="102"/>
        <end position="147"/>
    </location>
</feature>
<comment type="caution">
    <text evidence="3">The sequence shown here is derived from an EMBL/GenBank/DDBJ whole genome shotgun (WGS) entry which is preliminary data.</text>
</comment>
<evidence type="ECO:0000256" key="1">
    <source>
        <dbReference type="SAM" id="MobiDB-lite"/>
    </source>
</evidence>
<protein>
    <submittedName>
        <fullName evidence="3">Uncharacterized protein</fullName>
    </submittedName>
</protein>
<dbReference type="Proteomes" id="UP000813385">
    <property type="component" value="Unassembled WGS sequence"/>
</dbReference>
<proteinExistence type="predicted"/>